<dbReference type="AlphaFoldDB" id="A0A1H2EUS2"/>
<evidence type="ECO:0000313" key="2">
    <source>
        <dbReference type="Proteomes" id="UP000243232"/>
    </source>
</evidence>
<sequence length="30" mass="3388">MNFLILLGNLTACLRDGSQLINLNPEVYHD</sequence>
<reference evidence="2" key="1">
    <citation type="submission" date="2016-10" db="EMBL/GenBank/DDBJ databases">
        <authorList>
            <person name="Varghese N."/>
            <person name="Submissions S."/>
        </authorList>
    </citation>
    <scope>NUCLEOTIDE SEQUENCE [LARGE SCALE GENOMIC DNA]</scope>
    <source>
        <strain evidence="2">DSM 17875</strain>
    </source>
</reference>
<gene>
    <name evidence="1" type="ORF">SAMN05216296_1086</name>
</gene>
<protein>
    <submittedName>
        <fullName evidence="1">Uncharacterized protein</fullName>
    </submittedName>
</protein>
<accession>A0A1H2EUS2</accession>
<keyword evidence="2" id="KW-1185">Reference proteome</keyword>
<proteinExistence type="predicted"/>
<dbReference type="Proteomes" id="UP000243232">
    <property type="component" value="Chromosome I"/>
</dbReference>
<name>A0A1H2EUS2_9PSED</name>
<organism evidence="1 2">
    <name type="scientific">Pseudomonas pohangensis</name>
    <dbReference type="NCBI Taxonomy" id="364197"/>
    <lineage>
        <taxon>Bacteria</taxon>
        <taxon>Pseudomonadati</taxon>
        <taxon>Pseudomonadota</taxon>
        <taxon>Gammaproteobacteria</taxon>
        <taxon>Pseudomonadales</taxon>
        <taxon>Pseudomonadaceae</taxon>
        <taxon>Pseudomonas</taxon>
    </lineage>
</organism>
<evidence type="ECO:0000313" key="1">
    <source>
        <dbReference type="EMBL" id="SDT98713.1"/>
    </source>
</evidence>
<dbReference type="EMBL" id="LT629785">
    <property type="protein sequence ID" value="SDT98713.1"/>
    <property type="molecule type" value="Genomic_DNA"/>
</dbReference>